<evidence type="ECO:0000256" key="1">
    <source>
        <dbReference type="SAM" id="MobiDB-lite"/>
    </source>
</evidence>
<feature type="region of interest" description="Disordered" evidence="1">
    <location>
        <begin position="164"/>
        <end position="197"/>
    </location>
</feature>
<proteinExistence type="predicted"/>
<feature type="region of interest" description="Disordered" evidence="1">
    <location>
        <begin position="486"/>
        <end position="568"/>
    </location>
</feature>
<feature type="compositionally biased region" description="Acidic residues" evidence="1">
    <location>
        <begin position="420"/>
        <end position="430"/>
    </location>
</feature>
<keyword evidence="3" id="KW-1185">Reference proteome</keyword>
<feature type="compositionally biased region" description="Polar residues" evidence="1">
    <location>
        <begin position="14"/>
        <end position="31"/>
    </location>
</feature>
<organism evidence="2 3">
    <name type="scientific">Mycosarcoma maydis</name>
    <name type="common">Corn smut fungus</name>
    <name type="synonym">Ustilago maydis</name>
    <dbReference type="NCBI Taxonomy" id="5270"/>
    <lineage>
        <taxon>Eukaryota</taxon>
        <taxon>Fungi</taxon>
        <taxon>Dikarya</taxon>
        <taxon>Basidiomycota</taxon>
        <taxon>Ustilaginomycotina</taxon>
        <taxon>Ustilaginomycetes</taxon>
        <taxon>Ustilaginales</taxon>
        <taxon>Ustilaginaceae</taxon>
        <taxon>Mycosarcoma</taxon>
    </lineage>
</organism>
<feature type="compositionally biased region" description="Acidic residues" evidence="1">
    <location>
        <begin position="530"/>
        <end position="559"/>
    </location>
</feature>
<dbReference type="GeneID" id="23563437"/>
<dbReference type="OrthoDB" id="10256743at2759"/>
<dbReference type="EMBL" id="CM003145">
    <property type="protein sequence ID" value="KIS69439.1"/>
    <property type="molecule type" value="Genomic_DNA"/>
</dbReference>
<feature type="region of interest" description="Disordered" evidence="1">
    <location>
        <begin position="96"/>
        <end position="152"/>
    </location>
</feature>
<feature type="compositionally biased region" description="Basic and acidic residues" evidence="1">
    <location>
        <begin position="124"/>
        <end position="135"/>
    </location>
</feature>
<dbReference type="eggNOG" id="ENOG502S8WT">
    <property type="taxonomic scope" value="Eukaryota"/>
</dbReference>
<dbReference type="Proteomes" id="UP000000561">
    <property type="component" value="Chromosome 6"/>
</dbReference>
<dbReference type="VEuPathDB" id="FungiDB:UMAG_02771"/>
<feature type="region of interest" description="Disordered" evidence="1">
    <location>
        <begin position="404"/>
        <end position="434"/>
    </location>
</feature>
<dbReference type="STRING" id="237631.A0A0D1DZI6"/>
<dbReference type="RefSeq" id="XP_011389127.1">
    <property type="nucleotide sequence ID" value="XM_011390825.1"/>
</dbReference>
<evidence type="ECO:0000313" key="3">
    <source>
        <dbReference type="Proteomes" id="UP000000561"/>
    </source>
</evidence>
<accession>A0A0D1DZI6</accession>
<dbReference type="KEGG" id="uma:UMAG_02771"/>
<feature type="compositionally biased region" description="Basic and acidic residues" evidence="1">
    <location>
        <begin position="495"/>
        <end position="504"/>
    </location>
</feature>
<feature type="compositionally biased region" description="Low complexity" evidence="1">
    <location>
        <begin position="96"/>
        <end position="122"/>
    </location>
</feature>
<dbReference type="InParanoid" id="A0A0D1DZI6"/>
<feature type="region of interest" description="Disordered" evidence="1">
    <location>
        <begin position="1"/>
        <end position="74"/>
    </location>
</feature>
<dbReference type="AlphaFoldDB" id="A0A0D1DZI6"/>
<protein>
    <submittedName>
        <fullName evidence="2">Uncharacterized protein</fullName>
    </submittedName>
</protein>
<evidence type="ECO:0000313" key="2">
    <source>
        <dbReference type="EMBL" id="KIS69439.1"/>
    </source>
</evidence>
<feature type="compositionally biased region" description="Polar residues" evidence="1">
    <location>
        <begin position="164"/>
        <end position="193"/>
    </location>
</feature>
<gene>
    <name evidence="2" type="ORF">UMAG_02771</name>
</gene>
<name>A0A0D1DZI6_MYCMD</name>
<sequence>MVDDLDVAGLRLHPTNSGSGCDGAKSSNDISNGKAGVSSDDTAHVASGATRMMAASSSSNAGPKLTGPIPMTMPSILRNRATSSTHHLSYLVNQSASTSASSSSSYPPASSSRNTRSRSGNTKELGRRKQRRSENLRLLSSNTARPTLKDYRLHTNTIRSTFSACTASRNEPVPSSSKATYSEPQHDAQNATQGHFGKSLRDAQRVLKRVSMDRVDDEMIMQGRAGELERFIWLVDREIRTWCNGDVFVFAPQTCQKTGKVLLDDGFNITTWPLARADHSSTDTRNHIQAEAPSVQLDSVTPGNWGGQLVEFQRTPNALVWLVHDPFLRLIVHCLARVSRCPSFSKDDASRAGLRFTWILNPNPLARRGRRGRRVSVSSSAISTADLANAAEAITNAVRRIPPAPGVGALQTPPTTDFDSQTESEIDTDTEAGSLGGSMVIVAPASTGVQTERIADQVERDAADTDEEEAEILRRVTRWAIDSHRRRARQEEEEQQARPPDRSAQDNLGCSTKRAVSHEPDQTLTATAIDETDEFDDDDDEADEFGDDDDEVFGDSEDDHDTRSFSDA</sequence>
<reference evidence="2 3" key="1">
    <citation type="journal article" date="2006" name="Nature">
        <title>Insights from the genome of the biotrophic fungal plant pathogen Ustilago maydis.</title>
        <authorList>
            <person name="Kamper J."/>
            <person name="Kahmann R."/>
            <person name="Bolker M."/>
            <person name="Ma L.J."/>
            <person name="Brefort T."/>
            <person name="Saville B.J."/>
            <person name="Banuett F."/>
            <person name="Kronstad J.W."/>
            <person name="Gold S.E."/>
            <person name="Muller O."/>
            <person name="Perlin M.H."/>
            <person name="Wosten H.A."/>
            <person name="de Vries R."/>
            <person name="Ruiz-Herrera J."/>
            <person name="Reynaga-Pena C.G."/>
            <person name="Snetselaar K."/>
            <person name="McCann M."/>
            <person name="Perez-Martin J."/>
            <person name="Feldbrugge M."/>
            <person name="Basse C.W."/>
            <person name="Steinberg G."/>
            <person name="Ibeas J.I."/>
            <person name="Holloman W."/>
            <person name="Guzman P."/>
            <person name="Farman M."/>
            <person name="Stajich J.E."/>
            <person name="Sentandreu R."/>
            <person name="Gonzalez-Prieto J.M."/>
            <person name="Kennell J.C."/>
            <person name="Molina L."/>
            <person name="Schirawski J."/>
            <person name="Mendoza-Mendoza A."/>
            <person name="Greilinger D."/>
            <person name="Munch K."/>
            <person name="Rossel N."/>
            <person name="Scherer M."/>
            <person name="Vranes M."/>
            <person name="Ladendorf O."/>
            <person name="Vincon V."/>
            <person name="Fuchs U."/>
            <person name="Sandrock B."/>
            <person name="Meng S."/>
            <person name="Ho E.C."/>
            <person name="Cahill M.J."/>
            <person name="Boyce K.J."/>
            <person name="Klose J."/>
            <person name="Klosterman S.J."/>
            <person name="Deelstra H.J."/>
            <person name="Ortiz-Castellanos L."/>
            <person name="Li W."/>
            <person name="Sanchez-Alonso P."/>
            <person name="Schreier P.H."/>
            <person name="Hauser-Hahn I."/>
            <person name="Vaupel M."/>
            <person name="Koopmann E."/>
            <person name="Friedrich G."/>
            <person name="Voss H."/>
            <person name="Schluter T."/>
            <person name="Margolis J."/>
            <person name="Platt D."/>
            <person name="Swimmer C."/>
            <person name="Gnirke A."/>
            <person name="Chen F."/>
            <person name="Vysotskaia V."/>
            <person name="Mannhaupt G."/>
            <person name="Guldener U."/>
            <person name="Munsterkotter M."/>
            <person name="Haase D."/>
            <person name="Oesterheld M."/>
            <person name="Mewes H.W."/>
            <person name="Mauceli E.W."/>
            <person name="DeCaprio D."/>
            <person name="Wade C.M."/>
            <person name="Butler J."/>
            <person name="Young S."/>
            <person name="Jaffe D.B."/>
            <person name="Calvo S."/>
            <person name="Nusbaum C."/>
            <person name="Galagan J."/>
            <person name="Birren B.W."/>
        </authorList>
    </citation>
    <scope>NUCLEOTIDE SEQUENCE [LARGE SCALE GENOMIC DNA]</scope>
    <source>
        <strain evidence="3">DSM 14603 / FGSC 9021 / UM521</strain>
    </source>
</reference>